<dbReference type="AlphaFoldDB" id="A0A2Z7D621"/>
<keyword evidence="2" id="KW-1185">Reference proteome</keyword>
<dbReference type="EMBL" id="KQ989523">
    <property type="protein sequence ID" value="KZV54407.1"/>
    <property type="molecule type" value="Genomic_DNA"/>
</dbReference>
<protein>
    <submittedName>
        <fullName evidence="1">General transcription factor 3C polypeptide 5-like</fullName>
    </submittedName>
</protein>
<accession>A0A2Z7D621</accession>
<name>A0A2Z7D621_9LAMI</name>
<gene>
    <name evidence="1" type="ORF">F511_09722</name>
</gene>
<organism evidence="1 2">
    <name type="scientific">Dorcoceras hygrometricum</name>
    <dbReference type="NCBI Taxonomy" id="472368"/>
    <lineage>
        <taxon>Eukaryota</taxon>
        <taxon>Viridiplantae</taxon>
        <taxon>Streptophyta</taxon>
        <taxon>Embryophyta</taxon>
        <taxon>Tracheophyta</taxon>
        <taxon>Spermatophyta</taxon>
        <taxon>Magnoliopsida</taxon>
        <taxon>eudicotyledons</taxon>
        <taxon>Gunneridae</taxon>
        <taxon>Pentapetalae</taxon>
        <taxon>asterids</taxon>
        <taxon>lamiids</taxon>
        <taxon>Lamiales</taxon>
        <taxon>Gesneriaceae</taxon>
        <taxon>Didymocarpoideae</taxon>
        <taxon>Trichosporeae</taxon>
        <taxon>Loxocarpinae</taxon>
        <taxon>Dorcoceras</taxon>
    </lineage>
</organism>
<evidence type="ECO:0000313" key="2">
    <source>
        <dbReference type="Proteomes" id="UP000250235"/>
    </source>
</evidence>
<sequence length="92" mass="10750">MIDQRTPSPTYAFKIGDWPKDSLCDREFARGLVLSSRVFLEDIVMARRVLPRYVFPYLKNPGIRLSLFKREDPENRGEYSPRYSLPTVIALL</sequence>
<dbReference type="Proteomes" id="UP000250235">
    <property type="component" value="Unassembled WGS sequence"/>
</dbReference>
<proteinExistence type="predicted"/>
<evidence type="ECO:0000313" key="1">
    <source>
        <dbReference type="EMBL" id="KZV54407.1"/>
    </source>
</evidence>
<reference evidence="1 2" key="1">
    <citation type="journal article" date="2015" name="Proc. Natl. Acad. Sci. U.S.A.">
        <title>The resurrection genome of Boea hygrometrica: A blueprint for survival of dehydration.</title>
        <authorList>
            <person name="Xiao L."/>
            <person name="Yang G."/>
            <person name="Zhang L."/>
            <person name="Yang X."/>
            <person name="Zhao S."/>
            <person name="Ji Z."/>
            <person name="Zhou Q."/>
            <person name="Hu M."/>
            <person name="Wang Y."/>
            <person name="Chen M."/>
            <person name="Xu Y."/>
            <person name="Jin H."/>
            <person name="Xiao X."/>
            <person name="Hu G."/>
            <person name="Bao F."/>
            <person name="Hu Y."/>
            <person name="Wan P."/>
            <person name="Li L."/>
            <person name="Deng X."/>
            <person name="Kuang T."/>
            <person name="Xiang C."/>
            <person name="Zhu J.K."/>
            <person name="Oliver M.J."/>
            <person name="He Y."/>
        </authorList>
    </citation>
    <scope>NUCLEOTIDE SEQUENCE [LARGE SCALE GENOMIC DNA]</scope>
    <source>
        <strain evidence="2">cv. XS01</strain>
    </source>
</reference>